<reference evidence="7" key="1">
    <citation type="submission" date="2017-07" db="EMBL/GenBank/DDBJ databases">
        <authorList>
            <person name="Varghese N."/>
            <person name="Submissions S."/>
        </authorList>
    </citation>
    <scope>NUCLEOTIDE SEQUENCE [LARGE SCALE GENOMIC DNA]</scope>
    <source>
        <strain evidence="7">NLAE-zl-C134</strain>
    </source>
</reference>
<keyword evidence="3 4" id="KW-0443">Lipid metabolism</keyword>
<feature type="active site" description="Proton acceptor" evidence="4">
    <location>
        <position position="185"/>
    </location>
</feature>
<evidence type="ECO:0000313" key="6">
    <source>
        <dbReference type="EMBL" id="SUQ12451.1"/>
    </source>
</evidence>
<dbReference type="GO" id="GO:0016787">
    <property type="term" value="F:hydrolase activity"/>
    <property type="evidence" value="ECO:0007669"/>
    <property type="project" value="UniProtKB-UniRule"/>
</dbReference>
<sequence>MRFSLSLSGGGARGAVHVGVLKALEEEGLKPAALSGTSAGAFVAALYAYGISVEELEQWVHWLARNGMWYVDVDFGGILKLIAQVFFKKEIMLSGLIKGKKLEGLICGIIGDIQIEEIPKKLIIPAVDLNTGKTIVFANRIQEKGEIGKEIQWETRGRLCKIVRASASVPGIFQPVEWNPYYLVDGGITHNLPVDLLAEIGEDNILAVSAGIMYKKPKDRSIVEVLTHSFSIMGETLKECTSNQERFLLKPELPEEAGLLSFEYMTECMSLGYEETKERMPQIKKALGVPI</sequence>
<name>A0A316A3U9_9FIRM</name>
<dbReference type="Proteomes" id="UP000254051">
    <property type="component" value="Unassembled WGS sequence"/>
</dbReference>
<feature type="short sequence motif" description="DGA/G" evidence="4">
    <location>
        <begin position="185"/>
        <end position="187"/>
    </location>
</feature>
<keyword evidence="1 4" id="KW-0378">Hydrolase</keyword>
<feature type="active site" description="Nucleophile" evidence="4">
    <location>
        <position position="38"/>
    </location>
</feature>
<feature type="short sequence motif" description="GXSXG" evidence="4">
    <location>
        <begin position="36"/>
        <end position="40"/>
    </location>
</feature>
<dbReference type="PROSITE" id="PS51635">
    <property type="entry name" value="PNPLA"/>
    <property type="match status" value="1"/>
</dbReference>
<evidence type="ECO:0000256" key="4">
    <source>
        <dbReference type="PROSITE-ProRule" id="PRU01161"/>
    </source>
</evidence>
<dbReference type="OrthoDB" id="9770965at2"/>
<gene>
    <name evidence="6" type="ORF">SAMN05216529_101347</name>
</gene>
<evidence type="ECO:0000256" key="3">
    <source>
        <dbReference type="ARBA" id="ARBA00023098"/>
    </source>
</evidence>
<protein>
    <submittedName>
        <fullName evidence="6">NTE family protein</fullName>
    </submittedName>
</protein>
<organism evidence="6 7">
    <name type="scientific">Faecalicatena contorta</name>
    <dbReference type="NCBI Taxonomy" id="39482"/>
    <lineage>
        <taxon>Bacteria</taxon>
        <taxon>Bacillati</taxon>
        <taxon>Bacillota</taxon>
        <taxon>Clostridia</taxon>
        <taxon>Lachnospirales</taxon>
        <taxon>Lachnospiraceae</taxon>
        <taxon>Faecalicatena</taxon>
    </lineage>
</organism>
<dbReference type="SUPFAM" id="SSF52151">
    <property type="entry name" value="FabD/lysophospholipase-like"/>
    <property type="match status" value="1"/>
</dbReference>
<evidence type="ECO:0000256" key="2">
    <source>
        <dbReference type="ARBA" id="ARBA00022963"/>
    </source>
</evidence>
<keyword evidence="2 4" id="KW-0442">Lipid degradation</keyword>
<dbReference type="EMBL" id="UHJJ01000001">
    <property type="protein sequence ID" value="SUQ12451.1"/>
    <property type="molecule type" value="Genomic_DNA"/>
</dbReference>
<feature type="domain" description="PNPLA" evidence="5">
    <location>
        <begin position="5"/>
        <end position="198"/>
    </location>
</feature>
<evidence type="ECO:0000259" key="5">
    <source>
        <dbReference type="PROSITE" id="PS51635"/>
    </source>
</evidence>
<dbReference type="PANTHER" id="PTHR14226">
    <property type="entry name" value="NEUROPATHY TARGET ESTERASE/SWISS CHEESE D.MELANOGASTER"/>
    <property type="match status" value="1"/>
</dbReference>
<dbReference type="InterPro" id="IPR002641">
    <property type="entry name" value="PNPLA_dom"/>
</dbReference>
<feature type="short sequence motif" description="GXGXXG" evidence="4">
    <location>
        <begin position="9"/>
        <end position="14"/>
    </location>
</feature>
<dbReference type="AlphaFoldDB" id="A0A316A3U9"/>
<dbReference type="CDD" id="cd07205">
    <property type="entry name" value="Pat_PNPLA6_PNPLA7_NTE1_like"/>
    <property type="match status" value="1"/>
</dbReference>
<evidence type="ECO:0000313" key="7">
    <source>
        <dbReference type="Proteomes" id="UP000254051"/>
    </source>
</evidence>
<accession>A0A316A3U9</accession>
<dbReference type="InterPro" id="IPR050301">
    <property type="entry name" value="NTE"/>
</dbReference>
<dbReference type="Pfam" id="PF01734">
    <property type="entry name" value="Patatin"/>
    <property type="match status" value="1"/>
</dbReference>
<dbReference type="InterPro" id="IPR016035">
    <property type="entry name" value="Acyl_Trfase/lysoPLipase"/>
</dbReference>
<evidence type="ECO:0000256" key="1">
    <source>
        <dbReference type="ARBA" id="ARBA00022801"/>
    </source>
</evidence>
<dbReference type="GO" id="GO:0016042">
    <property type="term" value="P:lipid catabolic process"/>
    <property type="evidence" value="ECO:0007669"/>
    <property type="project" value="UniProtKB-UniRule"/>
</dbReference>
<dbReference type="RefSeq" id="WP_109708471.1">
    <property type="nucleotide sequence ID" value="NZ_QGDS01000001.1"/>
</dbReference>
<dbReference type="PANTHER" id="PTHR14226:SF29">
    <property type="entry name" value="NEUROPATHY TARGET ESTERASE SWS"/>
    <property type="match status" value="1"/>
</dbReference>
<proteinExistence type="predicted"/>
<dbReference type="Gene3D" id="3.40.1090.10">
    <property type="entry name" value="Cytosolic phospholipase A2 catalytic domain"/>
    <property type="match status" value="2"/>
</dbReference>
<keyword evidence="7" id="KW-1185">Reference proteome</keyword>